<feature type="domain" description="CoA carboxyltransferase C-terminal" evidence="2">
    <location>
        <begin position="264"/>
        <end position="494"/>
    </location>
</feature>
<dbReference type="EMBL" id="CP021406">
    <property type="protein sequence ID" value="ATI43813.1"/>
    <property type="molecule type" value="Genomic_DNA"/>
</dbReference>
<dbReference type="InterPro" id="IPR034733">
    <property type="entry name" value="AcCoA_carboxyl_beta"/>
</dbReference>
<keyword evidence="3" id="KW-0614">Plasmid</keyword>
<dbReference type="PROSITE" id="PS50980">
    <property type="entry name" value="COA_CT_NTER"/>
    <property type="match status" value="1"/>
</dbReference>
<dbReference type="KEGG" id="cmag:CBW24_16970"/>
<accession>A0A291M499</accession>
<sequence length="512" mass="55222">MTEESKREVLRQKRETALAGGLGKSRDRHVAAGKLLVRQRLELLFDDGFDFEDGLLAASEVGLPGDGIITCIGKVNGQDTAVIANDATVKAGTWGHKSLLKFNRMQDLAKDAGLPIIYLVDSAGARIDEQKQLFLGRNGWGNIWYNMVQASGVIPQVCVLFGPSPAGAAYVPGLADLVIMVDKQASAYLGSPRMAKMTIFEDVTDEQMGGARLHCNVSGLGDVLVKDDAEAIASARDYVAFLPKNWAEKPPVVKAVPPSTDAKPIGSVVPENQNVPYDVHDLIDGLVDADSFYEVKANFAKEITTGLARLGGAPVGIIANNSKHKGGVLFNDTSDKAARFIWMCNAFNIPLLFLQDISGYMIGTAVEKAGIIRHGAKLLSAVCESTVPRICVLVRKAYGGGYLAMSGAPTHPDAMLALPTALPALVGPEAAVNAIHFNKIMELPEEERAAYVSSKRDEYAQDIDVYRAAADTFAVEDVVDPEHLRDDLIKRFRIYGQRKAGIIERRSAVHPV</sequence>
<organism evidence="3 4">
    <name type="scientific">Pacificitalea manganoxidans</name>
    <dbReference type="NCBI Taxonomy" id="1411902"/>
    <lineage>
        <taxon>Bacteria</taxon>
        <taxon>Pseudomonadati</taxon>
        <taxon>Pseudomonadota</taxon>
        <taxon>Alphaproteobacteria</taxon>
        <taxon>Rhodobacterales</taxon>
        <taxon>Paracoccaceae</taxon>
        <taxon>Pacificitalea</taxon>
    </lineage>
</organism>
<dbReference type="GO" id="GO:0006552">
    <property type="term" value="P:L-leucine catabolic process"/>
    <property type="evidence" value="ECO:0007669"/>
    <property type="project" value="TreeGrafter"/>
</dbReference>
<evidence type="ECO:0000313" key="3">
    <source>
        <dbReference type="EMBL" id="ATI43813.1"/>
    </source>
</evidence>
<dbReference type="InterPro" id="IPR011763">
    <property type="entry name" value="COA_CT_C"/>
</dbReference>
<proteinExistence type="predicted"/>
<dbReference type="InterPro" id="IPR029045">
    <property type="entry name" value="ClpP/crotonase-like_dom_sf"/>
</dbReference>
<dbReference type="OrthoDB" id="9803706at2"/>
<dbReference type="InterPro" id="IPR045190">
    <property type="entry name" value="MCCB/AccD1-like"/>
</dbReference>
<reference evidence="3 4" key="1">
    <citation type="submission" date="2017-05" db="EMBL/GenBank/DDBJ databases">
        <title>Comparative genomic and metabolic analysis of manganese-oxidizing mechanisms in Celeribater manganoxidans DY25T: its adaption to the environment of polymetallic nodule.</title>
        <authorList>
            <person name="Wang X."/>
        </authorList>
    </citation>
    <scope>NUCLEOTIDE SEQUENCE [LARGE SCALE GENOMIC DNA]</scope>
    <source>
        <strain evidence="3 4">DY25</strain>
        <plasmid evidence="4">pdy25-b</plasmid>
    </source>
</reference>
<protein>
    <submittedName>
        <fullName evidence="3">Carboxylase</fullName>
    </submittedName>
</protein>
<dbReference type="Pfam" id="PF01039">
    <property type="entry name" value="Carboxyl_trans"/>
    <property type="match status" value="1"/>
</dbReference>
<gene>
    <name evidence="3" type="ORF">CBW24_16970</name>
</gene>
<dbReference type="PANTHER" id="PTHR22855">
    <property type="entry name" value="ACETYL, PROPIONYL, PYRUVATE, AND GLUTACONYL CARBOXYLASE-RELATED"/>
    <property type="match status" value="1"/>
</dbReference>
<dbReference type="GO" id="GO:0004485">
    <property type="term" value="F:methylcrotonoyl-CoA carboxylase activity"/>
    <property type="evidence" value="ECO:0007669"/>
    <property type="project" value="TreeGrafter"/>
</dbReference>
<evidence type="ECO:0000259" key="1">
    <source>
        <dbReference type="PROSITE" id="PS50980"/>
    </source>
</evidence>
<dbReference type="AlphaFoldDB" id="A0A291M499"/>
<name>A0A291M499_9RHOB</name>
<evidence type="ECO:0000313" key="4">
    <source>
        <dbReference type="Proteomes" id="UP000219050"/>
    </source>
</evidence>
<dbReference type="RefSeq" id="WP_097374479.1">
    <property type="nucleotide sequence ID" value="NZ_CP021406.1"/>
</dbReference>
<dbReference type="Gene3D" id="3.90.226.10">
    <property type="entry name" value="2-enoyl-CoA Hydratase, Chain A, domain 1"/>
    <property type="match status" value="2"/>
</dbReference>
<feature type="domain" description="CoA carboxyltransferase N-terminal" evidence="1">
    <location>
        <begin position="3"/>
        <end position="254"/>
    </location>
</feature>
<keyword evidence="4" id="KW-1185">Reference proteome</keyword>
<geneLocation type="plasmid" evidence="4">
    <name>pdy25-b</name>
</geneLocation>
<dbReference type="PANTHER" id="PTHR22855:SF13">
    <property type="entry name" value="METHYLCROTONOYL-COA CARBOXYLASE BETA CHAIN, MITOCHONDRIAL"/>
    <property type="match status" value="1"/>
</dbReference>
<dbReference type="Proteomes" id="UP000219050">
    <property type="component" value="Plasmid pDY25-B"/>
</dbReference>
<dbReference type="InterPro" id="IPR011762">
    <property type="entry name" value="COA_CT_N"/>
</dbReference>
<dbReference type="SUPFAM" id="SSF52096">
    <property type="entry name" value="ClpP/crotonase"/>
    <property type="match status" value="2"/>
</dbReference>
<evidence type="ECO:0000259" key="2">
    <source>
        <dbReference type="PROSITE" id="PS50989"/>
    </source>
</evidence>
<dbReference type="PROSITE" id="PS50989">
    <property type="entry name" value="COA_CT_CTER"/>
    <property type="match status" value="1"/>
</dbReference>
<dbReference type="GO" id="GO:1905202">
    <property type="term" value="C:methylcrotonoyl-CoA carboxylase complex"/>
    <property type="evidence" value="ECO:0007669"/>
    <property type="project" value="TreeGrafter"/>
</dbReference>